<dbReference type="STRING" id="41997.RV16_GL001580"/>
<evidence type="ECO:0000313" key="3">
    <source>
        <dbReference type="Proteomes" id="UP000014136"/>
    </source>
</evidence>
<evidence type="ECO:0000313" key="2">
    <source>
        <dbReference type="EMBL" id="EOT25602.1"/>
    </source>
</evidence>
<feature type="domain" description="N-acetyltransferase" evidence="1">
    <location>
        <begin position="22"/>
        <end position="178"/>
    </location>
</feature>
<reference evidence="2 3" key="1">
    <citation type="submission" date="2013-03" db="EMBL/GenBank/DDBJ databases">
        <title>The Genome Sequence of Enterococcus saccharolyticus ATCC_43076 (Illumina only assembly).</title>
        <authorList>
            <consortium name="The Broad Institute Genomics Platform"/>
            <consortium name="The Broad Institute Genome Sequencing Center for Infectious Disease"/>
            <person name="Earl A."/>
            <person name="Russ C."/>
            <person name="Gilmore M."/>
            <person name="Surin D."/>
            <person name="Walker B."/>
            <person name="Young S."/>
            <person name="Zeng Q."/>
            <person name="Gargeya S."/>
            <person name="Fitzgerald M."/>
            <person name="Haas B."/>
            <person name="Abouelleil A."/>
            <person name="Allen A.W."/>
            <person name="Alvarado L."/>
            <person name="Arachchi H.M."/>
            <person name="Berlin A.M."/>
            <person name="Chapman S.B."/>
            <person name="Gainer-Dewar J."/>
            <person name="Goldberg J."/>
            <person name="Griggs A."/>
            <person name="Gujja S."/>
            <person name="Hansen M."/>
            <person name="Howarth C."/>
            <person name="Imamovic A."/>
            <person name="Ireland A."/>
            <person name="Larimer J."/>
            <person name="McCowan C."/>
            <person name="Murphy C."/>
            <person name="Pearson M."/>
            <person name="Poon T.W."/>
            <person name="Priest M."/>
            <person name="Roberts A."/>
            <person name="Saif S."/>
            <person name="Shea T."/>
            <person name="Sisk P."/>
            <person name="Sykes S."/>
            <person name="Wortman J."/>
            <person name="Nusbaum C."/>
            <person name="Birren B."/>
        </authorList>
    </citation>
    <scope>NUCLEOTIDE SEQUENCE [LARGE SCALE GENOMIC DNA]</scope>
    <source>
        <strain evidence="2 3">ATCC 43076</strain>
    </source>
</reference>
<protein>
    <recommendedName>
        <fullName evidence="1">N-acetyltransferase domain-containing protein</fullName>
    </recommendedName>
</protein>
<dbReference type="EMBL" id="AHYT01000013">
    <property type="protein sequence ID" value="EOT25602.1"/>
    <property type="molecule type" value="Genomic_DNA"/>
</dbReference>
<dbReference type="SUPFAM" id="SSF55729">
    <property type="entry name" value="Acyl-CoA N-acyltransferases (Nat)"/>
    <property type="match status" value="1"/>
</dbReference>
<dbReference type="OrthoDB" id="9798081at2"/>
<dbReference type="AlphaFoldDB" id="S0P3A6"/>
<dbReference type="PROSITE" id="PS51186">
    <property type="entry name" value="GNAT"/>
    <property type="match status" value="1"/>
</dbReference>
<name>S0P3A6_9ENTE</name>
<organism evidence="2 3">
    <name type="scientific">Enterococcus saccharolyticus subsp. saccharolyticus ATCC 43076</name>
    <dbReference type="NCBI Taxonomy" id="1139996"/>
    <lineage>
        <taxon>Bacteria</taxon>
        <taxon>Bacillati</taxon>
        <taxon>Bacillota</taxon>
        <taxon>Bacilli</taxon>
        <taxon>Lactobacillales</taxon>
        <taxon>Enterococcaceae</taxon>
        <taxon>Enterococcus</taxon>
    </lineage>
</organism>
<dbReference type="eggNOG" id="COG1670">
    <property type="taxonomic scope" value="Bacteria"/>
</dbReference>
<dbReference type="PANTHER" id="PTHR43792">
    <property type="entry name" value="GNAT FAMILY, PUTATIVE (AFU_ORTHOLOGUE AFUA_3G00765)-RELATED-RELATED"/>
    <property type="match status" value="1"/>
</dbReference>
<dbReference type="PATRIC" id="fig|1139996.3.peg.2440"/>
<sequence length="189" mass="21609">MEQVMNHYLVFAENQVLETERLILRPLSLADAEDMYEYASDEMTTEFVFPTHQTLQETKEIIASVFMADPFGKFAIEDKETHKMIGTIDLRVNMKAGTAEIGYTLNRHYWGKGLMPEAAKMLLMLGFDQLKLIRIIAVHDLKNPKSGRVMEKIGMTKESTVYEARKIHGVVSDIVTYGITHSQWQAHKA</sequence>
<gene>
    <name evidence="2" type="ORF">OMQ_02489</name>
</gene>
<dbReference type="Proteomes" id="UP000014136">
    <property type="component" value="Unassembled WGS sequence"/>
</dbReference>
<dbReference type="InterPro" id="IPR000182">
    <property type="entry name" value="GNAT_dom"/>
</dbReference>
<evidence type="ECO:0000259" key="1">
    <source>
        <dbReference type="PROSITE" id="PS51186"/>
    </source>
</evidence>
<proteinExistence type="predicted"/>
<dbReference type="Pfam" id="PF13302">
    <property type="entry name" value="Acetyltransf_3"/>
    <property type="match status" value="1"/>
</dbReference>
<comment type="caution">
    <text evidence="2">The sequence shown here is derived from an EMBL/GenBank/DDBJ whole genome shotgun (WGS) entry which is preliminary data.</text>
</comment>
<accession>S0P3A6</accession>
<dbReference type="Gene3D" id="3.40.630.30">
    <property type="match status" value="1"/>
</dbReference>
<dbReference type="GO" id="GO:0016747">
    <property type="term" value="F:acyltransferase activity, transferring groups other than amino-acyl groups"/>
    <property type="evidence" value="ECO:0007669"/>
    <property type="project" value="InterPro"/>
</dbReference>
<dbReference type="RefSeq" id="WP_016176238.1">
    <property type="nucleotide sequence ID" value="NZ_KE136392.1"/>
</dbReference>
<keyword evidence="3" id="KW-1185">Reference proteome</keyword>
<dbReference type="InterPro" id="IPR016181">
    <property type="entry name" value="Acyl_CoA_acyltransferase"/>
</dbReference>
<dbReference type="InterPro" id="IPR051531">
    <property type="entry name" value="N-acetyltransferase"/>
</dbReference>
<dbReference type="HOGENOM" id="CLU_013985_3_6_9"/>